<dbReference type="SMART" id="SM00257">
    <property type="entry name" value="LysM"/>
    <property type="match status" value="1"/>
</dbReference>
<proteinExistence type="predicted"/>
<feature type="region of interest" description="Disordered" evidence="1">
    <location>
        <begin position="39"/>
        <end position="76"/>
    </location>
</feature>
<evidence type="ECO:0000313" key="4">
    <source>
        <dbReference type="Proteomes" id="UP000215086"/>
    </source>
</evidence>
<protein>
    <submittedName>
        <fullName evidence="3">Peptidoglycan-binding LysM</fullName>
    </submittedName>
</protein>
<dbReference type="Pfam" id="PF05489">
    <property type="entry name" value="Phage_tail_X"/>
    <property type="match status" value="1"/>
</dbReference>
<dbReference type="InterPro" id="IPR018392">
    <property type="entry name" value="LysM"/>
</dbReference>
<dbReference type="Proteomes" id="UP000215086">
    <property type="component" value="Chromosome"/>
</dbReference>
<sequence>MGVDRGLVVFILLAALSVGAVWGLLSRPPRAHSFSATFNSSAPPSLTSTPFPSPPNSPLSTTSQTLPSSDADTSIPPEIIAAPETHLLLSLSNQKPPAIPERYPAGQFVAHNERNGTGRESLAENTLHDGSGKQVPSANDSRLLGSSRESLQTSESRKTVGRETLRYRIQDGDTLPDLARRFYGDPGRWRVIFEANRSIIPDPDLLPIGTEIVLPALQPQSTD</sequence>
<feature type="domain" description="LysM" evidence="2">
    <location>
        <begin position="165"/>
        <end position="214"/>
    </location>
</feature>
<keyword evidence="4" id="KW-1185">Reference proteome</keyword>
<dbReference type="PANTHER" id="PTHR34700">
    <property type="entry name" value="POTASSIUM BINDING PROTEIN KBP"/>
    <property type="match status" value="1"/>
</dbReference>
<dbReference type="EMBL" id="CP018477">
    <property type="protein sequence ID" value="ASV73813.1"/>
    <property type="molecule type" value="Genomic_DNA"/>
</dbReference>
<dbReference type="OrthoDB" id="292277at2"/>
<feature type="region of interest" description="Disordered" evidence="1">
    <location>
        <begin position="122"/>
        <end position="159"/>
    </location>
</feature>
<dbReference type="KEGG" id="ttf:THTE_1211"/>
<feature type="compositionally biased region" description="Low complexity" evidence="1">
    <location>
        <begin position="58"/>
        <end position="69"/>
    </location>
</feature>
<feature type="compositionally biased region" description="Low complexity" evidence="1">
    <location>
        <begin position="40"/>
        <end position="50"/>
    </location>
</feature>
<name>A0A286RCX4_9BACT</name>
<dbReference type="InterPro" id="IPR052196">
    <property type="entry name" value="Bact_Kbp"/>
</dbReference>
<dbReference type="Gene3D" id="3.10.350.10">
    <property type="entry name" value="LysM domain"/>
    <property type="match status" value="1"/>
</dbReference>
<evidence type="ECO:0000313" key="3">
    <source>
        <dbReference type="EMBL" id="ASV73813.1"/>
    </source>
</evidence>
<dbReference type="InterPro" id="IPR008861">
    <property type="entry name" value="GpX-like"/>
</dbReference>
<dbReference type="PROSITE" id="PS51782">
    <property type="entry name" value="LYSM"/>
    <property type="match status" value="1"/>
</dbReference>
<gene>
    <name evidence="3" type="ORF">THTE_1211</name>
</gene>
<evidence type="ECO:0000256" key="1">
    <source>
        <dbReference type="SAM" id="MobiDB-lite"/>
    </source>
</evidence>
<dbReference type="AlphaFoldDB" id="A0A286RCX4"/>
<dbReference type="InterPro" id="IPR036779">
    <property type="entry name" value="LysM_dom_sf"/>
</dbReference>
<organism evidence="3 4">
    <name type="scientific">Thermogutta terrifontis</name>
    <dbReference type="NCBI Taxonomy" id="1331910"/>
    <lineage>
        <taxon>Bacteria</taxon>
        <taxon>Pseudomonadati</taxon>
        <taxon>Planctomycetota</taxon>
        <taxon>Planctomycetia</taxon>
        <taxon>Pirellulales</taxon>
        <taxon>Thermoguttaceae</taxon>
        <taxon>Thermogutta</taxon>
    </lineage>
</organism>
<accession>A0A286RCX4</accession>
<dbReference type="PANTHER" id="PTHR34700:SF4">
    <property type="entry name" value="PHAGE-LIKE ELEMENT PBSX PROTEIN XKDP"/>
    <property type="match status" value="1"/>
</dbReference>
<dbReference type="RefSeq" id="WP_095414309.1">
    <property type="nucleotide sequence ID" value="NZ_CP018477.1"/>
</dbReference>
<evidence type="ECO:0000259" key="2">
    <source>
        <dbReference type="PROSITE" id="PS51782"/>
    </source>
</evidence>
<reference evidence="3 4" key="1">
    <citation type="journal article" name="Front. Microbiol.">
        <title>Sugar Metabolism of the First Thermophilic Planctomycete Thermogutta terrifontis: Comparative Genomic and Transcriptomic Approaches.</title>
        <authorList>
            <person name="Elcheninov A.G."/>
            <person name="Menzel P."/>
            <person name="Gudbergsdottir S.R."/>
            <person name="Slesarev A.I."/>
            <person name="Kadnikov V.V."/>
            <person name="Krogh A."/>
            <person name="Bonch-Osmolovskaya E.A."/>
            <person name="Peng X."/>
            <person name="Kublanov I.V."/>
        </authorList>
    </citation>
    <scope>NUCLEOTIDE SEQUENCE [LARGE SCALE GENOMIC DNA]</scope>
    <source>
        <strain evidence="3 4">R1</strain>
    </source>
</reference>